<feature type="region of interest" description="Disordered" evidence="1">
    <location>
        <begin position="376"/>
        <end position="414"/>
    </location>
</feature>
<feature type="region of interest" description="Disordered" evidence="1">
    <location>
        <begin position="641"/>
        <end position="669"/>
    </location>
</feature>
<evidence type="ECO:0000313" key="3">
    <source>
        <dbReference type="Proteomes" id="UP000305067"/>
    </source>
</evidence>
<protein>
    <submittedName>
        <fullName evidence="2">Uncharacterized protein</fullName>
    </submittedName>
</protein>
<evidence type="ECO:0000256" key="1">
    <source>
        <dbReference type="SAM" id="MobiDB-lite"/>
    </source>
</evidence>
<reference evidence="2 3" key="1">
    <citation type="journal article" date="2019" name="Nat. Ecol. Evol.">
        <title>Megaphylogeny resolves global patterns of mushroom evolution.</title>
        <authorList>
            <person name="Varga T."/>
            <person name="Krizsan K."/>
            <person name="Foldi C."/>
            <person name="Dima B."/>
            <person name="Sanchez-Garcia M."/>
            <person name="Sanchez-Ramirez S."/>
            <person name="Szollosi G.J."/>
            <person name="Szarkandi J.G."/>
            <person name="Papp V."/>
            <person name="Albert L."/>
            <person name="Andreopoulos W."/>
            <person name="Angelini C."/>
            <person name="Antonin V."/>
            <person name="Barry K.W."/>
            <person name="Bougher N.L."/>
            <person name="Buchanan P."/>
            <person name="Buyck B."/>
            <person name="Bense V."/>
            <person name="Catcheside P."/>
            <person name="Chovatia M."/>
            <person name="Cooper J."/>
            <person name="Damon W."/>
            <person name="Desjardin D."/>
            <person name="Finy P."/>
            <person name="Geml J."/>
            <person name="Haridas S."/>
            <person name="Hughes K."/>
            <person name="Justo A."/>
            <person name="Karasinski D."/>
            <person name="Kautmanova I."/>
            <person name="Kiss B."/>
            <person name="Kocsube S."/>
            <person name="Kotiranta H."/>
            <person name="LaButti K.M."/>
            <person name="Lechner B.E."/>
            <person name="Liimatainen K."/>
            <person name="Lipzen A."/>
            <person name="Lukacs Z."/>
            <person name="Mihaltcheva S."/>
            <person name="Morgado L.N."/>
            <person name="Niskanen T."/>
            <person name="Noordeloos M.E."/>
            <person name="Ohm R.A."/>
            <person name="Ortiz-Santana B."/>
            <person name="Ovrebo C."/>
            <person name="Racz N."/>
            <person name="Riley R."/>
            <person name="Savchenko A."/>
            <person name="Shiryaev A."/>
            <person name="Soop K."/>
            <person name="Spirin V."/>
            <person name="Szebenyi C."/>
            <person name="Tomsovsky M."/>
            <person name="Tulloss R.E."/>
            <person name="Uehling J."/>
            <person name="Grigoriev I.V."/>
            <person name="Vagvolgyi C."/>
            <person name="Papp T."/>
            <person name="Martin F.M."/>
            <person name="Miettinen O."/>
            <person name="Hibbett D.S."/>
            <person name="Nagy L.G."/>
        </authorList>
    </citation>
    <scope>NUCLEOTIDE SEQUENCE [LARGE SCALE GENOMIC DNA]</scope>
    <source>
        <strain evidence="2 3">CBS 309.79</strain>
    </source>
</reference>
<dbReference type="OrthoDB" id="3263050at2759"/>
<feature type="region of interest" description="Disordered" evidence="1">
    <location>
        <begin position="545"/>
        <end position="571"/>
    </location>
</feature>
<name>A0A5C3QCZ6_9AGAR</name>
<dbReference type="EMBL" id="ML178831">
    <property type="protein sequence ID" value="TFK99954.1"/>
    <property type="molecule type" value="Genomic_DNA"/>
</dbReference>
<evidence type="ECO:0000313" key="2">
    <source>
        <dbReference type="EMBL" id="TFK99954.1"/>
    </source>
</evidence>
<gene>
    <name evidence="2" type="ORF">BDV98DRAFT_129189</name>
</gene>
<feature type="compositionally biased region" description="Acidic residues" evidence="1">
    <location>
        <begin position="641"/>
        <end position="663"/>
    </location>
</feature>
<proteinExistence type="predicted"/>
<feature type="region of interest" description="Disordered" evidence="1">
    <location>
        <begin position="586"/>
        <end position="607"/>
    </location>
</feature>
<feature type="compositionally biased region" description="Low complexity" evidence="1">
    <location>
        <begin position="395"/>
        <end position="414"/>
    </location>
</feature>
<keyword evidence="3" id="KW-1185">Reference proteome</keyword>
<feature type="compositionally biased region" description="Pro residues" evidence="1">
    <location>
        <begin position="587"/>
        <end position="601"/>
    </location>
</feature>
<organism evidence="2 3">
    <name type="scientific">Pterulicium gracile</name>
    <dbReference type="NCBI Taxonomy" id="1884261"/>
    <lineage>
        <taxon>Eukaryota</taxon>
        <taxon>Fungi</taxon>
        <taxon>Dikarya</taxon>
        <taxon>Basidiomycota</taxon>
        <taxon>Agaricomycotina</taxon>
        <taxon>Agaricomycetes</taxon>
        <taxon>Agaricomycetidae</taxon>
        <taxon>Agaricales</taxon>
        <taxon>Pleurotineae</taxon>
        <taxon>Pterulaceae</taxon>
        <taxon>Pterulicium</taxon>
    </lineage>
</organism>
<accession>A0A5C3QCZ6</accession>
<dbReference type="Proteomes" id="UP000305067">
    <property type="component" value="Unassembled WGS sequence"/>
</dbReference>
<dbReference type="AlphaFoldDB" id="A0A5C3QCZ6"/>
<feature type="compositionally biased region" description="Polar residues" evidence="1">
    <location>
        <begin position="500"/>
        <end position="512"/>
    </location>
</feature>
<feature type="region of interest" description="Disordered" evidence="1">
    <location>
        <begin position="500"/>
        <end position="521"/>
    </location>
</feature>
<sequence>MLSSSAYPSSSSSSLETVPFEILEQIALATIHHDCHNSNSNHHHHNAANSSILGPPSQLTPLLLTSSRFNDALSINANPHIYARMFTAKFDTDQCALAKHDASSVVSSSNPFRWRGCGLSGIAALRRVQQQQQQSMYLDAPEVEHRITPNEVLATELRLRFTVLRRLRARKPIHNPTTLQETLWTVYFMLLEGDCDGKNYVQLRDYAQLGEWLKEYFFGECSSSAIKNAMERDVWPKGREETALAVWIFWMFFQEADYIDSDLAEHGPQLFKLFCLGAHKFPLCTAPWTSFYPRSEGGRCQPASTVIDSMSLYGLTAPPIGPPAILIFMTFHNRTTRPTGILTETSPIIPPNTRSCDAGKQWKNQWARAVFGHKGPSDWDMSRSASPFGEDLDMSTPASSPPSSSTSSPFSSTASSPLLSPIRLPSLDSPSSYHPGTLFAPGALNGVWEGYYAYTDTQGYAQLLCGAPPSHLQFMHPMKHRATWRTTEWYLTRSSEQNLLEEQSATQRRFGTSSRSSSSSSLASAMSVSSGFSRHGSSASASNSAYASAMSSPPSSPLSSQPPSSSHLPLPSQSLLLALHPLRARVSPPPERLSPGPPPKAFVPEGAHMNVHSNGEFLDVWDPVKQRTVRYSRTVRILNDDDDELSGDEESDDGSDDGSVSDDDIVHSEGGTRKEKVFDVLVTGEGHSAWGQFKVYGRVRPSDGLLCLRKEYADDMRGKWIYRGYVVGDDHGSCVGRWRDTTSDPSYDGYEGCFVMNRRA</sequence>